<evidence type="ECO:0000313" key="1">
    <source>
        <dbReference type="EMBL" id="MBW8289946.1"/>
    </source>
</evidence>
<proteinExistence type="predicted"/>
<gene>
    <name evidence="1" type="ORF">KIF53_20105</name>
</gene>
<dbReference type="EMBL" id="JAHDTB010000027">
    <property type="protein sequence ID" value="MBW8289946.1"/>
    <property type="molecule type" value="Genomic_DNA"/>
</dbReference>
<protein>
    <submittedName>
        <fullName evidence="1">Uncharacterized protein</fullName>
    </submittedName>
</protein>
<name>A0ABS7FIY1_9NEIS</name>
<dbReference type="Proteomes" id="UP000711178">
    <property type="component" value="Unassembled WGS sequence"/>
</dbReference>
<dbReference type="GeneID" id="89684331"/>
<dbReference type="RefSeq" id="WP_146008374.1">
    <property type="nucleotide sequence ID" value="NZ_CP142381.1"/>
</dbReference>
<evidence type="ECO:0000313" key="2">
    <source>
        <dbReference type="Proteomes" id="UP000711178"/>
    </source>
</evidence>
<sequence>MLSCFCWNAQPNGRRPAGKVRLRRRKGFDIIDLLLSKGTRPHWLARNSMMNVSGFGGKCRVGRKWPAYAALALGMAGHAAAALAADEPATPLSAELKDRYEQMQDDVPNRVPMLSLTPAASGRAGQMEALVRQCMNEQLQKRNDYSLELQRAGAAVLLDMKRIREDNAVEESRTIVENLRAAAQRHRYDMDAVPGCLEDNLGKLKLSKAAKKDFMRGVSAGMAKSRYQAERIWTLEFALIDQMAAATQYLTANKNYWSIDDSGRMAYASPQVKAQAESMLAVLGKLRDQQRELGRQGVANGLANMRKAGM</sequence>
<organism evidence="1 2">
    <name type="scientific">Chromobacterium subtsugae</name>
    <dbReference type="NCBI Taxonomy" id="251747"/>
    <lineage>
        <taxon>Bacteria</taxon>
        <taxon>Pseudomonadati</taxon>
        <taxon>Pseudomonadota</taxon>
        <taxon>Betaproteobacteria</taxon>
        <taxon>Neisseriales</taxon>
        <taxon>Chromobacteriaceae</taxon>
        <taxon>Chromobacterium</taxon>
    </lineage>
</organism>
<reference evidence="1 2" key="1">
    <citation type="submission" date="2021-05" db="EMBL/GenBank/DDBJ databases">
        <title>Draft Whole Genome Sequencing Of Biosensor Chromobacterium violaceum Strain CV026 Reveals A Regulatory RNA In Chromobacterium violaceum Phenotype Regulatory Network.</title>
        <authorList>
            <person name="Hong K.W."/>
            <person name="Chan K.G."/>
            <person name="Chang C.-Y."/>
        </authorList>
    </citation>
    <scope>NUCLEOTIDE SEQUENCE [LARGE SCALE GENOMIC DNA]</scope>
    <source>
        <strain evidence="1 2">ATCC 31532</strain>
    </source>
</reference>
<comment type="caution">
    <text evidence="1">The sequence shown here is derived from an EMBL/GenBank/DDBJ whole genome shotgun (WGS) entry which is preliminary data.</text>
</comment>
<accession>A0ABS7FIY1</accession>
<keyword evidence="2" id="KW-1185">Reference proteome</keyword>